<evidence type="ECO:0008006" key="7">
    <source>
        <dbReference type="Google" id="ProtNLM"/>
    </source>
</evidence>
<reference evidence="5 6" key="1">
    <citation type="journal article" date="2019" name="Mol. Biol. Evol.">
        <title>Blast fungal genomes show frequent chromosomal changes, gene gains and losses, and effector gene turnover.</title>
        <authorList>
            <person name="Gomez Luciano L.B."/>
            <person name="Jason Tsai I."/>
            <person name="Chuma I."/>
            <person name="Tosa Y."/>
            <person name="Chen Y.H."/>
            <person name="Li J.Y."/>
            <person name="Li M.Y."/>
            <person name="Jade Lu M.Y."/>
            <person name="Nakayashiki H."/>
            <person name="Li W.H."/>
        </authorList>
    </citation>
    <scope>NUCLEOTIDE SEQUENCE [LARGE SCALE GENOMIC DNA]</scope>
    <source>
        <strain evidence="5">MZ5-1-6</strain>
    </source>
</reference>
<protein>
    <recommendedName>
        <fullName evidence="7">FAD-binding PCMH-type domain-containing protein</fullName>
    </recommendedName>
</protein>
<name>A0A4P7NVM3_PYROR</name>
<dbReference type="InterPro" id="IPR016169">
    <property type="entry name" value="FAD-bd_PCMH_sub2"/>
</dbReference>
<dbReference type="GO" id="GO:0050660">
    <property type="term" value="F:flavin adenine dinucleotide binding"/>
    <property type="evidence" value="ECO:0007669"/>
    <property type="project" value="InterPro"/>
</dbReference>
<dbReference type="PANTHER" id="PTHR42973">
    <property type="entry name" value="BINDING OXIDOREDUCTASE, PUTATIVE (AFU_ORTHOLOGUE AFUA_1G17690)-RELATED"/>
    <property type="match status" value="1"/>
</dbReference>
<evidence type="ECO:0000256" key="2">
    <source>
        <dbReference type="ARBA" id="ARBA00022630"/>
    </source>
</evidence>
<evidence type="ECO:0000313" key="5">
    <source>
        <dbReference type="EMBL" id="QBZ66512.1"/>
    </source>
</evidence>
<accession>A0A4P7NVM3</accession>
<organism evidence="5 6">
    <name type="scientific">Pyricularia oryzae</name>
    <name type="common">Rice blast fungus</name>
    <name type="synonym">Magnaporthe oryzae</name>
    <dbReference type="NCBI Taxonomy" id="318829"/>
    <lineage>
        <taxon>Eukaryota</taxon>
        <taxon>Fungi</taxon>
        <taxon>Dikarya</taxon>
        <taxon>Ascomycota</taxon>
        <taxon>Pezizomycotina</taxon>
        <taxon>Sordariomycetes</taxon>
        <taxon>Sordariomycetidae</taxon>
        <taxon>Magnaporthales</taxon>
        <taxon>Pyriculariaceae</taxon>
        <taxon>Pyricularia</taxon>
    </lineage>
</organism>
<comment type="similarity">
    <text evidence="1">Belongs to the oxygen-dependent FAD-linked oxidoreductase family.</text>
</comment>
<evidence type="ECO:0000256" key="4">
    <source>
        <dbReference type="ARBA" id="ARBA00023002"/>
    </source>
</evidence>
<sequence length="189" mass="21437">MVFGGRVYIVGVGGLFLNGNNSFYSIIRGFICNGVAEFEVILVNGNIINVNINENADLYRVLKGGLNNFGVVIRFDLNIFKTPATFWGNLIAFPFSGTKDANQIRRLFFGFIPRTKPPRTRNVTSALRTDTFAGFINKFELPQGNYNAWRTLIFKNNRDIITYAVKTYLNIIKKFEAKPSFGFTAQYIF</sequence>
<dbReference type="PANTHER" id="PTHR42973:SF13">
    <property type="entry name" value="FAD-BINDING PCMH-TYPE DOMAIN-CONTAINING PROTEIN"/>
    <property type="match status" value="1"/>
</dbReference>
<keyword evidence="4" id="KW-0560">Oxidoreductase</keyword>
<dbReference type="AlphaFoldDB" id="A0A4P7NVM3"/>
<proteinExistence type="inferred from homology"/>
<dbReference type="InterPro" id="IPR036318">
    <property type="entry name" value="FAD-bd_PCMH-like_sf"/>
</dbReference>
<gene>
    <name evidence="5" type="ORF">PoMZ_13491</name>
</gene>
<evidence type="ECO:0000256" key="3">
    <source>
        <dbReference type="ARBA" id="ARBA00022827"/>
    </source>
</evidence>
<dbReference type="Gene3D" id="3.30.465.10">
    <property type="match status" value="1"/>
</dbReference>
<dbReference type="Proteomes" id="UP000294847">
    <property type="component" value="Chromosome 7"/>
</dbReference>
<evidence type="ECO:0000256" key="1">
    <source>
        <dbReference type="ARBA" id="ARBA00005466"/>
    </source>
</evidence>
<dbReference type="InterPro" id="IPR050416">
    <property type="entry name" value="FAD-linked_Oxidoreductase"/>
</dbReference>
<keyword evidence="2" id="KW-0285">Flavoprotein</keyword>
<keyword evidence="3" id="KW-0274">FAD</keyword>
<dbReference type="GO" id="GO:0016491">
    <property type="term" value="F:oxidoreductase activity"/>
    <property type="evidence" value="ECO:0007669"/>
    <property type="project" value="UniProtKB-KW"/>
</dbReference>
<dbReference type="SUPFAM" id="SSF56176">
    <property type="entry name" value="FAD-binding/transporter-associated domain-like"/>
    <property type="match status" value="1"/>
</dbReference>
<evidence type="ECO:0000313" key="6">
    <source>
        <dbReference type="Proteomes" id="UP000294847"/>
    </source>
</evidence>
<dbReference type="EMBL" id="CP034210">
    <property type="protein sequence ID" value="QBZ66512.1"/>
    <property type="molecule type" value="Genomic_DNA"/>
</dbReference>